<keyword evidence="5" id="KW-1185">Reference proteome</keyword>
<evidence type="ECO:0000313" key="5">
    <source>
        <dbReference type="Proteomes" id="UP001165160"/>
    </source>
</evidence>
<dbReference type="Proteomes" id="UP001165160">
    <property type="component" value="Unassembled WGS sequence"/>
</dbReference>
<feature type="coiled-coil region" evidence="2">
    <location>
        <begin position="720"/>
        <end position="754"/>
    </location>
</feature>
<comment type="caution">
    <text evidence="4">The sequence shown here is derived from an EMBL/GenBank/DDBJ whole genome shotgun (WGS) entry which is preliminary data.</text>
</comment>
<evidence type="ECO:0000256" key="3">
    <source>
        <dbReference type="SAM" id="MobiDB-lite"/>
    </source>
</evidence>
<organism evidence="4 5">
    <name type="scientific">Triparma verrucosa</name>
    <dbReference type="NCBI Taxonomy" id="1606542"/>
    <lineage>
        <taxon>Eukaryota</taxon>
        <taxon>Sar</taxon>
        <taxon>Stramenopiles</taxon>
        <taxon>Ochrophyta</taxon>
        <taxon>Bolidophyceae</taxon>
        <taxon>Parmales</taxon>
        <taxon>Triparmaceae</taxon>
        <taxon>Triparma</taxon>
    </lineage>
</organism>
<dbReference type="InterPro" id="IPR033290">
    <property type="entry name" value="CCDC39"/>
</dbReference>
<keyword evidence="1 2" id="KW-0175">Coiled coil</keyword>
<feature type="coiled-coil region" evidence="2">
    <location>
        <begin position="557"/>
        <end position="654"/>
    </location>
</feature>
<dbReference type="GO" id="GO:0036159">
    <property type="term" value="P:inner dynein arm assembly"/>
    <property type="evidence" value="ECO:0007669"/>
    <property type="project" value="InterPro"/>
</dbReference>
<dbReference type="EMBL" id="BRXX01000129">
    <property type="protein sequence ID" value="GMH92487.1"/>
    <property type="molecule type" value="Genomic_DNA"/>
</dbReference>
<dbReference type="PANTHER" id="PTHR18962">
    <property type="entry name" value="COILED-COIL DOMAIN-CONTAINING PROTEIN 39"/>
    <property type="match status" value="1"/>
</dbReference>
<sequence>MSEENNEIMFNDGAPEDENMIENDVQFESNDEEMPQEGYEAHWGSSLEENDQQPEEEEEEEIPFVDDLPLFADQNSKALHEETKKLEKRRDMAEKETAENKERVQIMNEHLKNVHQEVDHTNNLVASKNKAIQSEEHLQALAAREKGRYEQEIKTVVTEKTTQKDMLNNIQNQIFKANEEMDSFKMAMNWNQEELEQWAMAARQKEEDNLALQKYTRADEVKIKELTLTIEKLTALAVEKETALQNEATETQSRQIELDRTAQAFKDLHAERQNLVKQWQEAIEAMKRRDVEINEIAEQFAVAKHNREAKFEVLDENRERLRMQETDNAEVQQRIEEGERIVQTKRGEEMNLISTQQGYKDELEVLKNELASSASSLLRKRQENISNEKEVQDQKVYLEECREKYQAMKKRVEVEVKKTADGEVVAREAEQAIVLREKEVKQGEKMVTTLKEQMFRASQALFAMRQEEANLISEISGSQAASKNLSTKLSSFDAESMRQQELIYNAEFQIQQMERKVARGLGERSDEEKRQLMAKIADLEKVLATRVEKRKMLAQQCRKLNNEYRMHIRKKEEAQVAQKDLENKIAEVELENSSCEQQLKGMVQEKEESMVQHDIMRLEVKRLRDALNGKADEVFNLENRRQQLQLSMEERKQEIGVHSEVRRAQLRAGEEEKHKNSIELGKRRSVVEKLRSKYESTISKPEGGEDVSQAALVIMAAQKREELQREGDELDTEIRRREKEMKALEHTLNHLNVRNTQFRLSFQKADMTSQDADELGQMQEQAKMAQDTLFRKKKELQRLQTDYEEDMRRLEQVSQQAARLDEQNTHLVNAKAQVESELAQQEEALGKATEKLEKLTVRHREANEDPDFLGEETVQEKLFKAETYEANTDAVLQTLAQLSHEFPEIYDSLNVTLQKNGLKLPQAGGGDGQ</sequence>
<dbReference type="PANTHER" id="PTHR18962:SF0">
    <property type="entry name" value="COILED-COIL DOMAIN-CONTAINING PROTEIN 39"/>
    <property type="match status" value="1"/>
</dbReference>
<dbReference type="AlphaFoldDB" id="A0A9W7BL97"/>
<name>A0A9W7BL97_9STRA</name>
<protein>
    <recommendedName>
        <fullName evidence="6">Coiled-coil domain-containing protein 39</fullName>
    </recommendedName>
</protein>
<feature type="region of interest" description="Disordered" evidence="3">
    <location>
        <begin position="1"/>
        <end position="68"/>
    </location>
</feature>
<evidence type="ECO:0000256" key="2">
    <source>
        <dbReference type="SAM" id="Coils"/>
    </source>
</evidence>
<evidence type="ECO:0000313" key="4">
    <source>
        <dbReference type="EMBL" id="GMH92487.1"/>
    </source>
</evidence>
<dbReference type="Pfam" id="PF24161">
    <property type="entry name" value="CCDC39"/>
    <property type="match status" value="1"/>
</dbReference>
<feature type="coiled-coil region" evidence="2">
    <location>
        <begin position="782"/>
        <end position="865"/>
    </location>
</feature>
<dbReference type="GO" id="GO:0003341">
    <property type="term" value="P:cilium movement"/>
    <property type="evidence" value="ECO:0007669"/>
    <property type="project" value="InterPro"/>
</dbReference>
<dbReference type="GO" id="GO:0005930">
    <property type="term" value="C:axoneme"/>
    <property type="evidence" value="ECO:0007669"/>
    <property type="project" value="InterPro"/>
</dbReference>
<feature type="coiled-coil region" evidence="2">
    <location>
        <begin position="76"/>
        <end position="103"/>
    </location>
</feature>
<proteinExistence type="predicted"/>
<feature type="compositionally biased region" description="Acidic residues" evidence="3">
    <location>
        <begin position="48"/>
        <end position="64"/>
    </location>
</feature>
<evidence type="ECO:0000256" key="1">
    <source>
        <dbReference type="ARBA" id="ARBA00023054"/>
    </source>
</evidence>
<evidence type="ECO:0008006" key="6">
    <source>
        <dbReference type="Google" id="ProtNLM"/>
    </source>
</evidence>
<gene>
    <name evidence="4" type="ORF">TrVE_jg6733</name>
</gene>
<dbReference type="GO" id="GO:0060285">
    <property type="term" value="P:cilium-dependent cell motility"/>
    <property type="evidence" value="ECO:0007669"/>
    <property type="project" value="TreeGrafter"/>
</dbReference>
<reference evidence="5" key="1">
    <citation type="journal article" date="2023" name="Commun. Biol.">
        <title>Genome analysis of Parmales, the sister group of diatoms, reveals the evolutionary specialization of diatoms from phago-mixotrophs to photoautotrophs.</title>
        <authorList>
            <person name="Ban H."/>
            <person name="Sato S."/>
            <person name="Yoshikawa S."/>
            <person name="Yamada K."/>
            <person name="Nakamura Y."/>
            <person name="Ichinomiya M."/>
            <person name="Sato N."/>
            <person name="Blanc-Mathieu R."/>
            <person name="Endo H."/>
            <person name="Kuwata A."/>
            <person name="Ogata H."/>
        </authorList>
    </citation>
    <scope>NUCLEOTIDE SEQUENCE [LARGE SCALE GENOMIC DNA]</scope>
    <source>
        <strain evidence="5">NIES 3699</strain>
    </source>
</reference>
<accession>A0A9W7BL97</accession>